<reference evidence="3" key="1">
    <citation type="submission" date="2018-05" db="EMBL/GenBank/DDBJ databases">
        <title>Genome Sequencing of selected type strains of the family Eggerthellaceae.</title>
        <authorList>
            <person name="Danylec N."/>
            <person name="Stoll D.A."/>
            <person name="Doetsch A."/>
            <person name="Huch M."/>
        </authorList>
    </citation>
    <scope>NUCLEOTIDE SEQUENCE [LARGE SCALE GENOMIC DNA]</scope>
    <source>
        <strain evidence="3">DSM 16106</strain>
    </source>
</reference>
<organism evidence="2 3">
    <name type="scientific">Paraeggerthella hongkongensis</name>
    <dbReference type="NCBI Taxonomy" id="230658"/>
    <lineage>
        <taxon>Bacteria</taxon>
        <taxon>Bacillati</taxon>
        <taxon>Actinomycetota</taxon>
        <taxon>Coriobacteriia</taxon>
        <taxon>Eggerthellales</taxon>
        <taxon>Eggerthellaceae</taxon>
        <taxon>Paraeggerthella</taxon>
    </lineage>
</organism>
<dbReference type="GO" id="GO:0005829">
    <property type="term" value="C:cytosol"/>
    <property type="evidence" value="ECO:0007669"/>
    <property type="project" value="TreeGrafter"/>
</dbReference>
<dbReference type="PANTHER" id="PTHR30153:SF2">
    <property type="entry name" value="REPLICATIVE DNA HELICASE"/>
    <property type="match status" value="1"/>
</dbReference>
<name>A0A3N0B8D4_9ACTN</name>
<dbReference type="GO" id="GO:0006260">
    <property type="term" value="P:DNA replication"/>
    <property type="evidence" value="ECO:0007669"/>
    <property type="project" value="InterPro"/>
</dbReference>
<keyword evidence="3" id="KW-1185">Reference proteome</keyword>
<comment type="caution">
    <text evidence="2">The sequence shown here is derived from an EMBL/GenBank/DDBJ whole genome shotgun (WGS) entry which is preliminary data.</text>
</comment>
<protein>
    <recommendedName>
        <fullName evidence="1">SF4 helicase domain-containing protein</fullName>
    </recommendedName>
</protein>
<dbReference type="PROSITE" id="PS51199">
    <property type="entry name" value="SF4_HELICASE"/>
    <property type="match status" value="1"/>
</dbReference>
<accession>A0A3N0B8D4</accession>
<dbReference type="RefSeq" id="WP_123192351.1">
    <property type="nucleotide sequence ID" value="NZ_QICD01000013.1"/>
</dbReference>
<dbReference type="EMBL" id="QICD01000013">
    <property type="protein sequence ID" value="RNL43213.1"/>
    <property type="molecule type" value="Genomic_DNA"/>
</dbReference>
<dbReference type="SUPFAM" id="SSF52540">
    <property type="entry name" value="P-loop containing nucleoside triphosphate hydrolases"/>
    <property type="match status" value="1"/>
</dbReference>
<dbReference type="InterPro" id="IPR027417">
    <property type="entry name" value="P-loop_NTPase"/>
</dbReference>
<dbReference type="GO" id="GO:0005524">
    <property type="term" value="F:ATP binding"/>
    <property type="evidence" value="ECO:0007669"/>
    <property type="project" value="InterPro"/>
</dbReference>
<gene>
    <name evidence="2" type="ORF">DMP08_07730</name>
</gene>
<evidence type="ECO:0000313" key="3">
    <source>
        <dbReference type="Proteomes" id="UP000278632"/>
    </source>
</evidence>
<evidence type="ECO:0000313" key="2">
    <source>
        <dbReference type="EMBL" id="RNL43213.1"/>
    </source>
</evidence>
<feature type="domain" description="SF4 helicase" evidence="1">
    <location>
        <begin position="23"/>
        <end position="288"/>
    </location>
</feature>
<dbReference type="PANTHER" id="PTHR30153">
    <property type="entry name" value="REPLICATIVE DNA HELICASE DNAB"/>
    <property type="match status" value="1"/>
</dbReference>
<dbReference type="AlphaFoldDB" id="A0A3N0B8D4"/>
<dbReference type="Proteomes" id="UP000278632">
    <property type="component" value="Unassembled WGS sequence"/>
</dbReference>
<evidence type="ECO:0000259" key="1">
    <source>
        <dbReference type="PROSITE" id="PS51199"/>
    </source>
</evidence>
<dbReference type="GO" id="GO:0003678">
    <property type="term" value="F:DNA helicase activity"/>
    <property type="evidence" value="ECO:0007669"/>
    <property type="project" value="InterPro"/>
</dbReference>
<dbReference type="Gene3D" id="3.40.50.300">
    <property type="entry name" value="P-loop containing nucleotide triphosphate hydrolases"/>
    <property type="match status" value="1"/>
</dbReference>
<sequence>MMPASHFPLTSCNEMLEDLDALLAAQQPPCPTGIAPLDEVLNGGLNDELVVIGGVPGAGKTDLAINLTAAIAQLRPVIYVSFELPKKQLFLRLLSCTAGKADSTRALTEQQIRNSPTNMELTQRLAWTANNLYSIGNNIMFADAAAQAIEVEKFLTVEDLRAVVATQKAVTGVAPAVAIDYLQEFTAGNDHGTTSTDTLDYLARHLAAMAHIDETPVIVLSSMAKDGSFRGSAHISHAADIALVIKPSASNSALMASKPIDVEVAKNRSGRSGMTIQLSYTPELHLFS</sequence>
<dbReference type="Pfam" id="PF03796">
    <property type="entry name" value="DnaB_C"/>
    <property type="match status" value="1"/>
</dbReference>
<proteinExistence type="predicted"/>
<dbReference type="InterPro" id="IPR007694">
    <property type="entry name" value="DNA_helicase_DnaB-like_C"/>
</dbReference>